<reference evidence="2" key="1">
    <citation type="submission" date="2017-02" db="EMBL/GenBank/DDBJ databases">
        <title>Comparative genomics and description of representatives of a novel lineage of planctomycetes thriving in anoxic sediments.</title>
        <authorList>
            <person name="Spring S."/>
            <person name="Bunk B."/>
            <person name="Sproer C."/>
        </authorList>
    </citation>
    <scope>NUCLEOTIDE SEQUENCE [LARGE SCALE GENOMIC DNA]</scope>
    <source>
        <strain evidence="2">SM-Chi-D1</strain>
    </source>
</reference>
<dbReference type="Gene3D" id="3.90.1530.10">
    <property type="entry name" value="Conserved hypothetical protein from pyrococcus furiosus pfu- 392566-001, ParB domain"/>
    <property type="match status" value="1"/>
</dbReference>
<dbReference type="STRING" id="1851148.SMSP2_01106"/>
<dbReference type="SUPFAM" id="SSF110849">
    <property type="entry name" value="ParB/Sulfiredoxin"/>
    <property type="match status" value="1"/>
</dbReference>
<evidence type="ECO:0000313" key="1">
    <source>
        <dbReference type="EMBL" id="AQQ70745.1"/>
    </source>
</evidence>
<protein>
    <recommendedName>
        <fullName evidence="3">ParB/Sulfiredoxin domain-containing protein</fullName>
    </recommendedName>
</protein>
<evidence type="ECO:0000313" key="2">
    <source>
        <dbReference type="Proteomes" id="UP000188181"/>
    </source>
</evidence>
<dbReference type="InterPro" id="IPR036086">
    <property type="entry name" value="ParB/Sulfiredoxin_sf"/>
</dbReference>
<dbReference type="AlphaFoldDB" id="A0A1Q2MDI2"/>
<accession>A0A1Q2MDI2</accession>
<dbReference type="KEGG" id="pbas:SMSP2_01106"/>
<dbReference type="OrthoDB" id="291120at2"/>
<organism evidence="1 2">
    <name type="scientific">Limihaloglobus sulfuriphilus</name>
    <dbReference type="NCBI Taxonomy" id="1851148"/>
    <lineage>
        <taxon>Bacteria</taxon>
        <taxon>Pseudomonadati</taxon>
        <taxon>Planctomycetota</taxon>
        <taxon>Phycisphaerae</taxon>
        <taxon>Sedimentisphaerales</taxon>
        <taxon>Sedimentisphaeraceae</taxon>
        <taxon>Limihaloglobus</taxon>
    </lineage>
</organism>
<sequence length="199" mass="23217">MKIAVNKEFKNLIFPLTQQEKDILERSILKYGVKDKLVVWDNGRNVLVDGHHRWEIIQKHQIRKYEIQKLKFKHKSEVVNWIIENQMGRRNCTPGAISYLRGLRYKNEKGSHGGDRIATSGHSAHLKTSKRLATFYNVDEKTIRRDEKFYEAINSIEDAYPTPKTKAEIKNRILTGQISHSKRLAGDILSARKANKRCY</sequence>
<dbReference type="Proteomes" id="UP000188181">
    <property type="component" value="Chromosome"/>
</dbReference>
<dbReference type="EMBL" id="CP019646">
    <property type="protein sequence ID" value="AQQ70745.1"/>
    <property type="molecule type" value="Genomic_DNA"/>
</dbReference>
<gene>
    <name evidence="1" type="ORF">SMSP2_01106</name>
</gene>
<name>A0A1Q2MDI2_9BACT</name>
<evidence type="ECO:0008006" key="3">
    <source>
        <dbReference type="Google" id="ProtNLM"/>
    </source>
</evidence>
<dbReference type="RefSeq" id="WP_146682987.1">
    <property type="nucleotide sequence ID" value="NZ_CP019646.1"/>
</dbReference>
<keyword evidence="2" id="KW-1185">Reference proteome</keyword>
<proteinExistence type="predicted"/>